<dbReference type="HOGENOM" id="CLU_2580181_0_0_1"/>
<name>A0A074XQ67_AURPU</name>
<proteinExistence type="predicted"/>
<accession>A0A074XQ67</accession>
<organism evidence="1 2">
    <name type="scientific">Aureobasidium pullulans EXF-150</name>
    <dbReference type="NCBI Taxonomy" id="1043002"/>
    <lineage>
        <taxon>Eukaryota</taxon>
        <taxon>Fungi</taxon>
        <taxon>Dikarya</taxon>
        <taxon>Ascomycota</taxon>
        <taxon>Pezizomycotina</taxon>
        <taxon>Dothideomycetes</taxon>
        <taxon>Dothideomycetidae</taxon>
        <taxon>Dothideales</taxon>
        <taxon>Saccotheciaceae</taxon>
        <taxon>Aureobasidium</taxon>
    </lineage>
</organism>
<dbReference type="RefSeq" id="XP_029762006.1">
    <property type="nucleotide sequence ID" value="XM_029900435.1"/>
</dbReference>
<evidence type="ECO:0000313" key="2">
    <source>
        <dbReference type="Proteomes" id="UP000030706"/>
    </source>
</evidence>
<gene>
    <name evidence="1" type="ORF">M438DRAFT_270879</name>
</gene>
<feature type="non-terminal residue" evidence="1">
    <location>
        <position position="1"/>
    </location>
</feature>
<protein>
    <submittedName>
        <fullName evidence="1">Uncharacterized protein</fullName>
    </submittedName>
</protein>
<reference evidence="1 2" key="1">
    <citation type="journal article" date="2014" name="BMC Genomics">
        <title>Genome sequencing of four Aureobasidium pullulans varieties: biotechnological potential, stress tolerance, and description of new species.</title>
        <authorList>
            <person name="Gostin Ar C."/>
            <person name="Ohm R.A."/>
            <person name="Kogej T."/>
            <person name="Sonjak S."/>
            <person name="Turk M."/>
            <person name="Zajc J."/>
            <person name="Zalar P."/>
            <person name="Grube M."/>
            <person name="Sun H."/>
            <person name="Han J."/>
            <person name="Sharma A."/>
            <person name="Chiniquy J."/>
            <person name="Ngan C.Y."/>
            <person name="Lipzen A."/>
            <person name="Barry K."/>
            <person name="Grigoriev I.V."/>
            <person name="Gunde-Cimerman N."/>
        </authorList>
    </citation>
    <scope>NUCLEOTIDE SEQUENCE [LARGE SCALE GENOMIC DNA]</scope>
    <source>
        <strain evidence="1 2">EXF-150</strain>
    </source>
</reference>
<dbReference type="AlphaFoldDB" id="A0A074XQ67"/>
<keyword evidence="2" id="KW-1185">Reference proteome</keyword>
<dbReference type="Proteomes" id="UP000030706">
    <property type="component" value="Unassembled WGS sequence"/>
</dbReference>
<sequence length="81" mass="10107">YHENHEYHELKKRTSRDYCRSHAQDPIYKIRNRISKWITKFAWVREELDWKSHIPIYSDTRVVRYCKSCEHAGIRGTKLWW</sequence>
<evidence type="ECO:0000313" key="1">
    <source>
        <dbReference type="EMBL" id="KEQ85819.1"/>
    </source>
</evidence>
<dbReference type="EMBL" id="KL584979">
    <property type="protein sequence ID" value="KEQ85819.1"/>
    <property type="molecule type" value="Genomic_DNA"/>
</dbReference>
<dbReference type="GeneID" id="40742741"/>